<feature type="chain" id="PRO_5045182718" evidence="2">
    <location>
        <begin position="28"/>
        <end position="238"/>
    </location>
</feature>
<evidence type="ECO:0000313" key="4">
    <source>
        <dbReference type="Proteomes" id="UP001597115"/>
    </source>
</evidence>
<gene>
    <name evidence="3" type="ORF">ACFSCW_15180</name>
</gene>
<comment type="caution">
    <text evidence="3">The sequence shown here is derived from an EMBL/GenBank/DDBJ whole genome shotgun (WGS) entry which is preliminary data.</text>
</comment>
<feature type="region of interest" description="Disordered" evidence="1">
    <location>
        <begin position="22"/>
        <end position="58"/>
    </location>
</feature>
<dbReference type="PROSITE" id="PS51257">
    <property type="entry name" value="PROKAR_LIPOPROTEIN"/>
    <property type="match status" value="1"/>
</dbReference>
<proteinExistence type="predicted"/>
<reference evidence="4" key="1">
    <citation type="journal article" date="2019" name="Int. J. Syst. Evol. Microbiol.">
        <title>The Global Catalogue of Microorganisms (GCM) 10K type strain sequencing project: providing services to taxonomists for standard genome sequencing and annotation.</title>
        <authorList>
            <consortium name="The Broad Institute Genomics Platform"/>
            <consortium name="The Broad Institute Genome Sequencing Center for Infectious Disease"/>
            <person name="Wu L."/>
            <person name="Ma J."/>
        </authorList>
    </citation>
    <scope>NUCLEOTIDE SEQUENCE [LARGE SCALE GENOMIC DNA]</scope>
    <source>
        <strain evidence="4">CGMCC 1.16275</strain>
    </source>
</reference>
<feature type="compositionally biased region" description="Low complexity" evidence="1">
    <location>
        <begin position="27"/>
        <end position="38"/>
    </location>
</feature>
<organism evidence="3 4">
    <name type="scientific">Sphingomonas tabacisoli</name>
    <dbReference type="NCBI Taxonomy" id="2249466"/>
    <lineage>
        <taxon>Bacteria</taxon>
        <taxon>Pseudomonadati</taxon>
        <taxon>Pseudomonadota</taxon>
        <taxon>Alphaproteobacteria</taxon>
        <taxon>Sphingomonadales</taxon>
        <taxon>Sphingomonadaceae</taxon>
        <taxon>Sphingomonas</taxon>
    </lineage>
</organism>
<keyword evidence="4" id="KW-1185">Reference proteome</keyword>
<evidence type="ECO:0000313" key="3">
    <source>
        <dbReference type="EMBL" id="MFD1613148.1"/>
    </source>
</evidence>
<dbReference type="RefSeq" id="WP_380890950.1">
    <property type="nucleotide sequence ID" value="NZ_JBHUDY010000002.1"/>
</dbReference>
<sequence>MTRALPLLALALTLPALSACGSDGASAAPRPGPIGATPTPTPSPTPSPTASGTSFDVTPCLNQQVAPGVSVANLVIPDTVKLDVTKPNGFPNGRGLNDPVVDITLAVLFLDLKKHPANLLASLPLDPPGNEVQTLPDFPYLAPANGSPPMPPAGGTNFNFRTDPDSSYVRVDRMGMPAVATALISSSMKNPYNDANPVDDVNGKFVVDIGTTLTGLTNALADDFQRLSLNMCATPKTS</sequence>
<keyword evidence="2" id="KW-0732">Signal</keyword>
<dbReference type="InterPro" id="IPR025566">
    <property type="entry name" value="DUF4331"/>
</dbReference>
<evidence type="ECO:0000256" key="2">
    <source>
        <dbReference type="SAM" id="SignalP"/>
    </source>
</evidence>
<dbReference type="Proteomes" id="UP001597115">
    <property type="component" value="Unassembled WGS sequence"/>
</dbReference>
<dbReference type="Pfam" id="PF14224">
    <property type="entry name" value="DUF4331"/>
    <property type="match status" value="1"/>
</dbReference>
<feature type="signal peptide" evidence="2">
    <location>
        <begin position="1"/>
        <end position="27"/>
    </location>
</feature>
<accession>A0ABW4I5A3</accession>
<evidence type="ECO:0000256" key="1">
    <source>
        <dbReference type="SAM" id="MobiDB-lite"/>
    </source>
</evidence>
<protein>
    <submittedName>
        <fullName evidence="3">DUF4331 family protein</fullName>
    </submittedName>
</protein>
<name>A0ABW4I5A3_9SPHN</name>
<dbReference type="EMBL" id="JBHUDY010000002">
    <property type="protein sequence ID" value="MFD1613148.1"/>
    <property type="molecule type" value="Genomic_DNA"/>
</dbReference>